<dbReference type="InterPro" id="IPR019734">
    <property type="entry name" value="TPR_rpt"/>
</dbReference>
<evidence type="ECO:0000313" key="5">
    <source>
        <dbReference type="EMBL" id="MFC6095937.1"/>
    </source>
</evidence>
<dbReference type="SUPFAM" id="SSF48452">
    <property type="entry name" value="TPR-like"/>
    <property type="match status" value="2"/>
</dbReference>
<keyword evidence="4" id="KW-0732">Signal</keyword>
<dbReference type="EMBL" id="JBHSQB010000004">
    <property type="protein sequence ID" value="MFC6095937.1"/>
    <property type="molecule type" value="Genomic_DNA"/>
</dbReference>
<dbReference type="SMART" id="SM00028">
    <property type="entry name" value="TPR"/>
    <property type="match status" value="2"/>
</dbReference>
<comment type="caution">
    <text evidence="5">The sequence shown here is derived from an EMBL/GenBank/DDBJ whole genome shotgun (WGS) entry which is preliminary data.</text>
</comment>
<dbReference type="RefSeq" id="WP_379790634.1">
    <property type="nucleotide sequence ID" value="NZ_JBHSQB010000004.1"/>
</dbReference>
<feature type="chain" id="PRO_5046242794" evidence="4">
    <location>
        <begin position="21"/>
        <end position="441"/>
    </location>
</feature>
<reference evidence="6" key="1">
    <citation type="journal article" date="2019" name="Int. J. Syst. Evol. Microbiol.">
        <title>The Global Catalogue of Microorganisms (GCM) 10K type strain sequencing project: providing services to taxonomists for standard genome sequencing and annotation.</title>
        <authorList>
            <consortium name="The Broad Institute Genomics Platform"/>
            <consortium name="The Broad Institute Genome Sequencing Center for Infectious Disease"/>
            <person name="Wu L."/>
            <person name="Ma J."/>
        </authorList>
    </citation>
    <scope>NUCLEOTIDE SEQUENCE [LARGE SCALE GENOMIC DNA]</scope>
    <source>
        <strain evidence="6">CCUG 49679</strain>
    </source>
</reference>
<evidence type="ECO:0000256" key="2">
    <source>
        <dbReference type="ARBA" id="ARBA00022803"/>
    </source>
</evidence>
<accession>A0ABW1PLV2</accession>
<evidence type="ECO:0000256" key="1">
    <source>
        <dbReference type="ARBA" id="ARBA00022737"/>
    </source>
</evidence>
<evidence type="ECO:0000256" key="4">
    <source>
        <dbReference type="SAM" id="SignalP"/>
    </source>
</evidence>
<feature type="signal peptide" evidence="4">
    <location>
        <begin position="1"/>
        <end position="20"/>
    </location>
</feature>
<gene>
    <name evidence="5" type="ORF">ACFPVY_04700</name>
</gene>
<dbReference type="PANTHER" id="PTHR44227">
    <property type="match status" value="1"/>
</dbReference>
<keyword evidence="2 3" id="KW-0802">TPR repeat</keyword>
<dbReference type="Proteomes" id="UP001596287">
    <property type="component" value="Unassembled WGS sequence"/>
</dbReference>
<organism evidence="5 6">
    <name type="scientific">Flavobacterium qiangtangense</name>
    <dbReference type="NCBI Taxonomy" id="1442595"/>
    <lineage>
        <taxon>Bacteria</taxon>
        <taxon>Pseudomonadati</taxon>
        <taxon>Bacteroidota</taxon>
        <taxon>Flavobacteriia</taxon>
        <taxon>Flavobacteriales</taxon>
        <taxon>Flavobacteriaceae</taxon>
        <taxon>Flavobacterium</taxon>
    </lineage>
</organism>
<dbReference type="InterPro" id="IPR011990">
    <property type="entry name" value="TPR-like_helical_dom_sf"/>
</dbReference>
<dbReference type="PROSITE" id="PS50005">
    <property type="entry name" value="TPR"/>
    <property type="match status" value="1"/>
</dbReference>
<evidence type="ECO:0000313" key="6">
    <source>
        <dbReference type="Proteomes" id="UP001596287"/>
    </source>
</evidence>
<keyword evidence="6" id="KW-1185">Reference proteome</keyword>
<dbReference type="Gene3D" id="1.25.40.10">
    <property type="entry name" value="Tetratricopeptide repeat domain"/>
    <property type="match status" value="1"/>
</dbReference>
<protein>
    <submittedName>
        <fullName evidence="5">Tetratricopeptide repeat protein</fullName>
    </submittedName>
</protein>
<sequence length="441" mass="49306">MKSKYVLLASAFLISSATFAQKDELKTLKKIYDKDVPSAKDVAEYKSTVAKAEPLVANSTEADQVYFGFYKSLVPFVEMSEAMAKPENAKNPQAAMKFFTPASIADLAKNSERVTEFEKKSGKQVYTKEIEEMVGQFKPTIVSYAVSLGEQKRYADATSVLHSVYLLDKKDPEKLYYAANYAINGKDYDTALLYFGELKKVNFSGEKTNYFAKSKVNDNEDFFDSKASRDNAVKIGTHTTPRDEKEPSKRGEIYKNMALILVQQGKVEEAKKQIAEARVANPEDESLSTTEANLYLQTKDYATYKTLVLKDLEKNPNSAVSYYNLGVISSTSNPKEAADYYKKAIQIDPKNVDSYVNLAGLELAEDTAIVEEMKKLGTSANDNKKYATLQAKREAMFKKAMPFLQKAVEIDPKNDAATSTLLNVYNYLEMTAEAKALKAKM</sequence>
<proteinExistence type="predicted"/>
<evidence type="ECO:0000256" key="3">
    <source>
        <dbReference type="PROSITE-ProRule" id="PRU00339"/>
    </source>
</evidence>
<feature type="repeat" description="TPR" evidence="3">
    <location>
        <begin position="319"/>
        <end position="351"/>
    </location>
</feature>
<dbReference type="PANTHER" id="PTHR44227:SF3">
    <property type="entry name" value="PROTEIN O-MANNOSYL-TRANSFERASE TMTC4"/>
    <property type="match status" value="1"/>
</dbReference>
<name>A0ABW1PLV2_9FLAO</name>
<keyword evidence="1" id="KW-0677">Repeat</keyword>
<dbReference type="InterPro" id="IPR052346">
    <property type="entry name" value="O-mannosyl-transferase_TMTC"/>
</dbReference>